<sequence length="234" mass="26211">MAVNGPDQALNAKPTRQSLADSIYEILLNQLIEGAIQAGSSINIDSMSRDLAVSPTPIREALARLEATGLVQREALRGYRAAPLFTAEQLRQLMEARLVLEAPLARYACLNRTDGFLDALRANVADMRNLAMSSERGHHSQYREIDERFHDLIAQQADNPFLFRAYKSLEAHVQRFRLFGAMGASDMEHALHEHGLIIDAFAAADPELVYSQMCKHIEQVRVRSVRDREQINSG</sequence>
<dbReference type="SMART" id="SM00345">
    <property type="entry name" value="HTH_GNTR"/>
    <property type="match status" value="1"/>
</dbReference>
<dbReference type="GO" id="GO:0003677">
    <property type="term" value="F:DNA binding"/>
    <property type="evidence" value="ECO:0007669"/>
    <property type="project" value="UniProtKB-KW"/>
</dbReference>
<organism evidence="5 6">
    <name type="scientific">Stackebrandtia endophytica</name>
    <dbReference type="NCBI Taxonomy" id="1496996"/>
    <lineage>
        <taxon>Bacteria</taxon>
        <taxon>Bacillati</taxon>
        <taxon>Actinomycetota</taxon>
        <taxon>Actinomycetes</taxon>
        <taxon>Glycomycetales</taxon>
        <taxon>Glycomycetaceae</taxon>
        <taxon>Stackebrandtia</taxon>
    </lineage>
</organism>
<keyword evidence="3" id="KW-0804">Transcription</keyword>
<dbReference type="InterPro" id="IPR036390">
    <property type="entry name" value="WH_DNA-bd_sf"/>
</dbReference>
<name>A0A543ATK4_9ACTN</name>
<dbReference type="InParanoid" id="A0A543ATK4"/>
<evidence type="ECO:0000313" key="6">
    <source>
        <dbReference type="Proteomes" id="UP000317043"/>
    </source>
</evidence>
<dbReference type="PANTHER" id="PTHR43537">
    <property type="entry name" value="TRANSCRIPTIONAL REGULATOR, GNTR FAMILY"/>
    <property type="match status" value="1"/>
</dbReference>
<keyword evidence="6" id="KW-1185">Reference proteome</keyword>
<dbReference type="SUPFAM" id="SSF48008">
    <property type="entry name" value="GntR ligand-binding domain-like"/>
    <property type="match status" value="1"/>
</dbReference>
<keyword evidence="2" id="KW-0238">DNA-binding</keyword>
<dbReference type="Gene3D" id="1.10.10.10">
    <property type="entry name" value="Winged helix-like DNA-binding domain superfamily/Winged helix DNA-binding domain"/>
    <property type="match status" value="1"/>
</dbReference>
<reference evidence="5 6" key="1">
    <citation type="submission" date="2019-06" db="EMBL/GenBank/DDBJ databases">
        <title>Sequencing the genomes of 1000 actinobacteria strains.</title>
        <authorList>
            <person name="Klenk H.-P."/>
        </authorList>
    </citation>
    <scope>NUCLEOTIDE SEQUENCE [LARGE SCALE GENOMIC DNA]</scope>
    <source>
        <strain evidence="5 6">DSM 45928</strain>
    </source>
</reference>
<dbReference type="InterPro" id="IPR008920">
    <property type="entry name" value="TF_FadR/GntR_C"/>
</dbReference>
<evidence type="ECO:0000256" key="3">
    <source>
        <dbReference type="ARBA" id="ARBA00023163"/>
    </source>
</evidence>
<proteinExistence type="predicted"/>
<dbReference type="Pfam" id="PF07729">
    <property type="entry name" value="FCD"/>
    <property type="match status" value="1"/>
</dbReference>
<dbReference type="PANTHER" id="PTHR43537:SF45">
    <property type="entry name" value="GNTR FAMILY REGULATORY PROTEIN"/>
    <property type="match status" value="1"/>
</dbReference>
<protein>
    <submittedName>
        <fullName evidence="5">GntR family transcriptional regulator</fullName>
    </submittedName>
</protein>
<dbReference type="Gene3D" id="1.20.120.530">
    <property type="entry name" value="GntR ligand-binding domain-like"/>
    <property type="match status" value="1"/>
</dbReference>
<keyword evidence="1" id="KW-0805">Transcription regulation</keyword>
<dbReference type="AlphaFoldDB" id="A0A543ATK4"/>
<comment type="caution">
    <text evidence="5">The sequence shown here is derived from an EMBL/GenBank/DDBJ whole genome shotgun (WGS) entry which is preliminary data.</text>
</comment>
<dbReference type="SMART" id="SM00895">
    <property type="entry name" value="FCD"/>
    <property type="match status" value="1"/>
</dbReference>
<dbReference type="SUPFAM" id="SSF46785">
    <property type="entry name" value="Winged helix' DNA-binding domain"/>
    <property type="match status" value="1"/>
</dbReference>
<gene>
    <name evidence="5" type="ORF">FB566_1418</name>
</gene>
<dbReference type="InterPro" id="IPR000524">
    <property type="entry name" value="Tscrpt_reg_HTH_GntR"/>
</dbReference>
<feature type="domain" description="HTH gntR-type" evidence="4">
    <location>
        <begin position="17"/>
        <end position="84"/>
    </location>
</feature>
<evidence type="ECO:0000259" key="4">
    <source>
        <dbReference type="PROSITE" id="PS50949"/>
    </source>
</evidence>
<dbReference type="PROSITE" id="PS50949">
    <property type="entry name" value="HTH_GNTR"/>
    <property type="match status" value="1"/>
</dbReference>
<dbReference type="InterPro" id="IPR011711">
    <property type="entry name" value="GntR_C"/>
</dbReference>
<dbReference type="Proteomes" id="UP000317043">
    <property type="component" value="Unassembled WGS sequence"/>
</dbReference>
<dbReference type="RefSeq" id="WP_170183191.1">
    <property type="nucleotide sequence ID" value="NZ_JBHTGS010000001.1"/>
</dbReference>
<dbReference type="GO" id="GO:0003700">
    <property type="term" value="F:DNA-binding transcription factor activity"/>
    <property type="evidence" value="ECO:0007669"/>
    <property type="project" value="InterPro"/>
</dbReference>
<accession>A0A543ATK4</accession>
<evidence type="ECO:0000313" key="5">
    <source>
        <dbReference type="EMBL" id="TQL75902.1"/>
    </source>
</evidence>
<evidence type="ECO:0000256" key="2">
    <source>
        <dbReference type="ARBA" id="ARBA00023125"/>
    </source>
</evidence>
<dbReference type="EMBL" id="VFOW01000001">
    <property type="protein sequence ID" value="TQL75902.1"/>
    <property type="molecule type" value="Genomic_DNA"/>
</dbReference>
<evidence type="ECO:0000256" key="1">
    <source>
        <dbReference type="ARBA" id="ARBA00023015"/>
    </source>
</evidence>
<dbReference type="Pfam" id="PF00392">
    <property type="entry name" value="GntR"/>
    <property type="match status" value="1"/>
</dbReference>
<dbReference type="InterPro" id="IPR036388">
    <property type="entry name" value="WH-like_DNA-bd_sf"/>
</dbReference>